<proteinExistence type="predicted"/>
<feature type="binding site" evidence="1">
    <location>
        <position position="826"/>
    </location>
    <ligand>
        <name>Zn(2+)</name>
        <dbReference type="ChEBI" id="CHEBI:29105"/>
    </ligand>
</feature>
<evidence type="ECO:0000256" key="1">
    <source>
        <dbReference type="PIRSR" id="PIRSR607822-1"/>
    </source>
</evidence>
<sequence length="917" mass="96401">MNAGAAGPDADGWPDDSALLTDVVRAVLARSTAGEWTVGGDGFWCRVTPPRHDRRAQGWKLHVSATQLSAPVVLSRAAEVLVRAGCAFKFARGLNELGELLSASVHRGSGGKFLTAYPRDDAQLRRLAVDLDRVTDGLPGPEVLSDRAVRPGSLVHYRFGVFGAEPVLDNDGSLQSVLTAPDGRREKDLRQAWFSPPAWAEPPFAAPGPAPAPEQAPSAVLLGGRFAVRGAVRHSYRGGVFRALDHETGAEVVVKQARPHVMGWLSGKDARDTLRHEAAVLDLLGTTGLAPRKVALLTQQENVFLAEELVPGVTLRAWAAERAVGAWRGAGVPWAEGVRTVRQLVDVVAAVHGHGLVLRDLTPDNLMVTPEGRLRLVGLEHAVAEGSRVHRVSTLSYASPEQTSAPIFAVAPARTSDLYGLGAVIFFLVTGVDPLLPLDEPALRPGHGRLAALVGAAGTHMETLRRLSPLVLGLTRDEPGRRWSLARAREFLAAPPPDTPALPAGRTSAGPGRPAADTLPDAVVEQLVEDGLGYLVATMTPQGERLWKPDVEGATKDACSVQHGAAGVLGVLTRAARLRGGAPLRAAVAATAGWVGERLTAASPLLPGLYSGRSGTAWALHDAAGLLDDAPLSRAAADLALRVPVLWPSPGVCHGAAGAGTAQLHFWQATGDERFLHRAAEAADGVLRAAREREGRHVWPVPETFDSALAGSVHYGFAHGVAGVGAFLLCAGTATGRAEYLDGALRAGRTLDEVADREGGLAWWPPGEGADRGVAGQLHRCSGSSGVGTFLVRLWAVTGQARFRELAQAGAAAVHRDRWHASTAACHGLAGDGDFLLDLADLTGDGRYREWAGHLAAVMYARHAVHDGRTVLPDESGAAVTAGHGTGLAGALGFLLRLRHGGPRLWMTDELLTAEGR</sequence>
<dbReference type="AlphaFoldDB" id="A0A9W4E3W4"/>
<dbReference type="SMART" id="SM00220">
    <property type="entry name" value="S_TKc"/>
    <property type="match status" value="1"/>
</dbReference>
<dbReference type="PANTHER" id="PTHR12736:SF21">
    <property type="entry name" value="LANC-LIKE PROTEIN 2"/>
    <property type="match status" value="1"/>
</dbReference>
<dbReference type="GO" id="GO:0046872">
    <property type="term" value="F:metal ion binding"/>
    <property type="evidence" value="ECO:0007669"/>
    <property type="project" value="UniProtKB-KW"/>
</dbReference>
<dbReference type="GO" id="GO:0031179">
    <property type="term" value="P:peptide modification"/>
    <property type="evidence" value="ECO:0007669"/>
    <property type="project" value="InterPro"/>
</dbReference>
<keyword evidence="5" id="KW-1185">Reference proteome</keyword>
<keyword evidence="1" id="KW-0862">Zinc</keyword>
<reference evidence="4" key="1">
    <citation type="submission" date="2021-06" db="EMBL/GenBank/DDBJ databases">
        <authorList>
            <person name="Arsene-Ploetze F."/>
        </authorList>
    </citation>
    <scope>NUCLEOTIDE SEQUENCE</scope>
    <source>
        <strain evidence="4">SBRY1</strain>
    </source>
</reference>
<protein>
    <submittedName>
        <fullName evidence="4">Serine/threonine protein kinase</fullName>
    </submittedName>
</protein>
<dbReference type="InterPro" id="IPR007822">
    <property type="entry name" value="LANC-like"/>
</dbReference>
<dbReference type="InterPro" id="IPR057929">
    <property type="entry name" value="RamC_N"/>
</dbReference>
<dbReference type="PANTHER" id="PTHR12736">
    <property type="entry name" value="LANC-LIKE PROTEIN"/>
    <property type="match status" value="1"/>
</dbReference>
<dbReference type="GO" id="GO:0005886">
    <property type="term" value="C:plasma membrane"/>
    <property type="evidence" value="ECO:0007669"/>
    <property type="project" value="TreeGrafter"/>
</dbReference>
<dbReference type="InterPro" id="IPR058053">
    <property type="entry name" value="RamC_C"/>
</dbReference>
<dbReference type="GO" id="GO:0004674">
    <property type="term" value="F:protein serine/threonine kinase activity"/>
    <property type="evidence" value="ECO:0007669"/>
    <property type="project" value="UniProtKB-KW"/>
</dbReference>
<name>A0A9W4E3W4_9ACTN</name>
<dbReference type="SUPFAM" id="SSF158745">
    <property type="entry name" value="LanC-like"/>
    <property type="match status" value="1"/>
</dbReference>
<gene>
    <name evidence="4" type="ORF">SBRY_100162</name>
</gene>
<dbReference type="SMART" id="SM01260">
    <property type="entry name" value="LANC_like"/>
    <property type="match status" value="1"/>
</dbReference>
<dbReference type="Gene3D" id="1.10.510.10">
    <property type="entry name" value="Transferase(Phosphotransferase) domain 1"/>
    <property type="match status" value="1"/>
</dbReference>
<feature type="binding site" evidence="1">
    <location>
        <position position="827"/>
    </location>
    <ligand>
        <name>Zn(2+)</name>
        <dbReference type="ChEBI" id="CHEBI:29105"/>
    </ligand>
</feature>
<dbReference type="NCBIfam" id="NF038150">
    <property type="entry name" value="lanthi_synth_IV"/>
    <property type="match status" value="1"/>
</dbReference>
<dbReference type="InterPro" id="IPR000719">
    <property type="entry name" value="Prot_kinase_dom"/>
</dbReference>
<dbReference type="RefSeq" id="WP_205046403.1">
    <property type="nucleotide sequence ID" value="NZ_CAJVAX010000002.1"/>
</dbReference>
<dbReference type="Gene3D" id="1.50.10.20">
    <property type="match status" value="1"/>
</dbReference>
<accession>A0A9W4E3W4</accession>
<keyword evidence="1" id="KW-0479">Metal-binding</keyword>
<evidence type="ECO:0000259" key="3">
    <source>
        <dbReference type="PROSITE" id="PS50011"/>
    </source>
</evidence>
<feature type="region of interest" description="Disordered" evidence="2">
    <location>
        <begin position="494"/>
        <end position="515"/>
    </location>
</feature>
<dbReference type="Proteomes" id="UP001153328">
    <property type="component" value="Unassembled WGS sequence"/>
</dbReference>
<dbReference type="Pfam" id="PF25816">
    <property type="entry name" value="RamC_N"/>
    <property type="match status" value="1"/>
</dbReference>
<keyword evidence="4" id="KW-0808">Transferase</keyword>
<dbReference type="CDD" id="cd04791">
    <property type="entry name" value="LanC_SerThrkinase"/>
    <property type="match status" value="1"/>
</dbReference>
<dbReference type="Pfam" id="PF05147">
    <property type="entry name" value="LANC_like"/>
    <property type="match status" value="1"/>
</dbReference>
<keyword evidence="4" id="KW-0723">Serine/threonine-protein kinase</keyword>
<dbReference type="EMBL" id="CAJVAX010000002">
    <property type="protein sequence ID" value="CAG7613424.1"/>
    <property type="molecule type" value="Genomic_DNA"/>
</dbReference>
<dbReference type="GO" id="GO:0005524">
    <property type="term" value="F:ATP binding"/>
    <property type="evidence" value="ECO:0007669"/>
    <property type="project" value="InterPro"/>
</dbReference>
<organism evidence="4 5">
    <name type="scientific">Actinacidiphila bryophytorum</name>
    <dbReference type="NCBI Taxonomy" id="1436133"/>
    <lineage>
        <taxon>Bacteria</taxon>
        <taxon>Bacillati</taxon>
        <taxon>Actinomycetota</taxon>
        <taxon>Actinomycetes</taxon>
        <taxon>Kitasatosporales</taxon>
        <taxon>Streptomycetaceae</taxon>
        <taxon>Actinacidiphila</taxon>
    </lineage>
</organism>
<dbReference type="InterPro" id="IPR011009">
    <property type="entry name" value="Kinase-like_dom_sf"/>
</dbReference>
<keyword evidence="4" id="KW-0418">Kinase</keyword>
<feature type="domain" description="Protein kinase" evidence="3">
    <location>
        <begin position="226"/>
        <end position="492"/>
    </location>
</feature>
<evidence type="ECO:0000256" key="2">
    <source>
        <dbReference type="SAM" id="MobiDB-lite"/>
    </source>
</evidence>
<dbReference type="PRINTS" id="PR01950">
    <property type="entry name" value="LANCSUPER"/>
</dbReference>
<dbReference type="PROSITE" id="PS50011">
    <property type="entry name" value="PROTEIN_KINASE_DOM"/>
    <property type="match status" value="1"/>
</dbReference>
<feature type="binding site" evidence="1">
    <location>
        <position position="781"/>
    </location>
    <ligand>
        <name>Zn(2+)</name>
        <dbReference type="ChEBI" id="CHEBI:29105"/>
    </ligand>
</feature>
<dbReference type="Pfam" id="PF00069">
    <property type="entry name" value="Pkinase"/>
    <property type="match status" value="1"/>
</dbReference>
<evidence type="ECO:0000313" key="4">
    <source>
        <dbReference type="EMBL" id="CAG7613424.1"/>
    </source>
</evidence>
<comment type="caution">
    <text evidence="4">The sequence shown here is derived from an EMBL/GenBank/DDBJ whole genome shotgun (WGS) entry which is preliminary data.</text>
</comment>
<dbReference type="SUPFAM" id="SSF56112">
    <property type="entry name" value="Protein kinase-like (PK-like)"/>
    <property type="match status" value="1"/>
</dbReference>
<evidence type="ECO:0000313" key="5">
    <source>
        <dbReference type="Proteomes" id="UP001153328"/>
    </source>
</evidence>